<reference evidence="2 3" key="1">
    <citation type="submission" date="2017-05" db="EMBL/GenBank/DDBJ databases">
        <authorList>
            <person name="Varghese N."/>
            <person name="Submissions S."/>
        </authorList>
    </citation>
    <scope>NUCLEOTIDE SEQUENCE [LARGE SCALE GENOMIC DNA]</scope>
    <source>
        <strain evidence="2 3">DSM 21985</strain>
    </source>
</reference>
<keyword evidence="1" id="KW-0732">Signal</keyword>
<evidence type="ECO:0008006" key="4">
    <source>
        <dbReference type="Google" id="ProtNLM"/>
    </source>
</evidence>
<dbReference type="EMBL" id="FXTP01000007">
    <property type="protein sequence ID" value="SMO67561.1"/>
    <property type="molecule type" value="Genomic_DNA"/>
</dbReference>
<feature type="signal peptide" evidence="1">
    <location>
        <begin position="1"/>
        <end position="24"/>
    </location>
</feature>
<gene>
    <name evidence="2" type="ORF">SAMN06265219_107185</name>
</gene>
<accession>A0A521D8Y5</accession>
<dbReference type="RefSeq" id="WP_185957244.1">
    <property type="nucleotide sequence ID" value="NZ_FXTP01000007.1"/>
</dbReference>
<dbReference type="AlphaFoldDB" id="A0A521D8Y5"/>
<feature type="chain" id="PRO_5022190605" description="DUF4369 domain-containing protein" evidence="1">
    <location>
        <begin position="25"/>
        <end position="247"/>
    </location>
</feature>
<evidence type="ECO:0000313" key="2">
    <source>
        <dbReference type="EMBL" id="SMO67561.1"/>
    </source>
</evidence>
<proteinExistence type="predicted"/>
<protein>
    <recommendedName>
        <fullName evidence="4">DUF4369 domain-containing protein</fullName>
    </recommendedName>
</protein>
<evidence type="ECO:0000256" key="1">
    <source>
        <dbReference type="SAM" id="SignalP"/>
    </source>
</evidence>
<keyword evidence="3" id="KW-1185">Reference proteome</keyword>
<name>A0A521D8Y5_9BACT</name>
<organism evidence="2 3">
    <name type="scientific">Gracilimonas mengyeensis</name>
    <dbReference type="NCBI Taxonomy" id="1302730"/>
    <lineage>
        <taxon>Bacteria</taxon>
        <taxon>Pseudomonadati</taxon>
        <taxon>Balneolota</taxon>
        <taxon>Balneolia</taxon>
        <taxon>Balneolales</taxon>
        <taxon>Balneolaceae</taxon>
        <taxon>Gracilimonas</taxon>
    </lineage>
</organism>
<evidence type="ECO:0000313" key="3">
    <source>
        <dbReference type="Proteomes" id="UP000317557"/>
    </source>
</evidence>
<sequence length="247" mass="28340">MTSHTSFLTITLLALFVAAGCASPQPISLLEGDSEESKFWHQGQEFLTYTTKGITAEIAYSREAGELYIFDVAVYNETDTELLVDPASFYYRPVRNFQDSLLLVYAEDPESRLLEIDKDLSRLKAEEINQSISSALMATAELTAVVASEVGKSTEEEKDELYQSIEYSTHERNLERTKIELENMNARQQRDFWKSQTLRKTTLFPNQYITGQVFFPRNIKADEVILILPLANKEFSFKYRQELVEVD</sequence>
<dbReference type="Proteomes" id="UP000317557">
    <property type="component" value="Unassembled WGS sequence"/>
</dbReference>